<dbReference type="AlphaFoldDB" id="A0A6A1WS75"/>
<organism evidence="2 3">
    <name type="scientific">Morella rubra</name>
    <name type="common">Chinese bayberry</name>
    <dbReference type="NCBI Taxonomy" id="262757"/>
    <lineage>
        <taxon>Eukaryota</taxon>
        <taxon>Viridiplantae</taxon>
        <taxon>Streptophyta</taxon>
        <taxon>Embryophyta</taxon>
        <taxon>Tracheophyta</taxon>
        <taxon>Spermatophyta</taxon>
        <taxon>Magnoliopsida</taxon>
        <taxon>eudicotyledons</taxon>
        <taxon>Gunneridae</taxon>
        <taxon>Pentapetalae</taxon>
        <taxon>rosids</taxon>
        <taxon>fabids</taxon>
        <taxon>Fagales</taxon>
        <taxon>Myricaceae</taxon>
        <taxon>Morella</taxon>
    </lineage>
</organism>
<sequence length="252" mass="28422">MFGVATPSLGSWASMVIQAPTPTQTQYVGYGGGSAFPIGIGKCSGARRSSSHYQQQSSRQGLVSLGSFSNCRSLFPSFSSSSSVMTAVAAVDSDKISSSDAADKQQPNKYYFVVANAKFMLDEEEHFQELMFERLRNYKERDREQDFWLVIEPKFLDKFPSITKRLRRPAVALVSTNGTWIKFMKLRLDRVLSECFEADSLEEALAFNPTNLEFMKPENWVAPYPKYEFGWWEPFLPPGSKEEVNILGGKIE</sequence>
<dbReference type="InterPro" id="IPR038409">
    <property type="entry name" value="Ycf54-like_sf"/>
</dbReference>
<dbReference type="Proteomes" id="UP000516437">
    <property type="component" value="Chromosome 1"/>
</dbReference>
<dbReference type="PANTHER" id="PTHR35319">
    <property type="match status" value="1"/>
</dbReference>
<reference evidence="2 3" key="1">
    <citation type="journal article" date="2019" name="Plant Biotechnol. J.">
        <title>The red bayberry genome and genetic basis of sex determination.</title>
        <authorList>
            <person name="Jia H.M."/>
            <person name="Jia H.J."/>
            <person name="Cai Q.L."/>
            <person name="Wang Y."/>
            <person name="Zhao H.B."/>
            <person name="Yang W.F."/>
            <person name="Wang G.Y."/>
            <person name="Li Y.H."/>
            <person name="Zhan D.L."/>
            <person name="Shen Y.T."/>
            <person name="Niu Q.F."/>
            <person name="Chang L."/>
            <person name="Qiu J."/>
            <person name="Zhao L."/>
            <person name="Xie H.B."/>
            <person name="Fu W.Y."/>
            <person name="Jin J."/>
            <person name="Li X.W."/>
            <person name="Jiao Y."/>
            <person name="Zhou C.C."/>
            <person name="Tu T."/>
            <person name="Chai C.Y."/>
            <person name="Gao J.L."/>
            <person name="Fan L.J."/>
            <person name="van de Weg E."/>
            <person name="Wang J.Y."/>
            <person name="Gao Z.S."/>
        </authorList>
    </citation>
    <scope>NUCLEOTIDE SEQUENCE [LARGE SCALE GENOMIC DNA]</scope>
    <source>
        <tissue evidence="2">Leaves</tissue>
    </source>
</reference>
<evidence type="ECO:0000313" key="3">
    <source>
        <dbReference type="Proteomes" id="UP000516437"/>
    </source>
</evidence>
<dbReference type="EMBL" id="RXIC02000019">
    <property type="protein sequence ID" value="KAB1225640.1"/>
    <property type="molecule type" value="Genomic_DNA"/>
</dbReference>
<dbReference type="OrthoDB" id="5200at2759"/>
<proteinExistence type="inferred from homology"/>
<comment type="caution">
    <text evidence="2">The sequence shown here is derived from an EMBL/GenBank/DDBJ whole genome shotgun (WGS) entry which is preliminary data.</text>
</comment>
<evidence type="ECO:0000256" key="1">
    <source>
        <dbReference type="ARBA" id="ARBA00043978"/>
    </source>
</evidence>
<name>A0A6A1WS75_9ROSI</name>
<evidence type="ECO:0008006" key="4">
    <source>
        <dbReference type="Google" id="ProtNLM"/>
    </source>
</evidence>
<evidence type="ECO:0000313" key="2">
    <source>
        <dbReference type="EMBL" id="KAB1225640.1"/>
    </source>
</evidence>
<comment type="similarity">
    <text evidence="1">Belongs to the ycf54 family.</text>
</comment>
<accession>A0A6A1WS75</accession>
<dbReference type="Pfam" id="PF10674">
    <property type="entry name" value="Ycf54"/>
    <property type="match status" value="1"/>
</dbReference>
<dbReference type="Gene3D" id="3.30.70.1860">
    <property type="entry name" value="Uncharacterised protein family Ycf54"/>
    <property type="match status" value="1"/>
</dbReference>
<dbReference type="InterPro" id="IPR019616">
    <property type="entry name" value="Ycf54"/>
</dbReference>
<dbReference type="PANTHER" id="PTHR35319:SF2">
    <property type="entry name" value="YCF54"/>
    <property type="match status" value="1"/>
</dbReference>
<gene>
    <name evidence="2" type="ORF">CJ030_MR1G002320</name>
</gene>
<keyword evidence="3" id="KW-1185">Reference proteome</keyword>
<protein>
    <recommendedName>
        <fullName evidence="4">Ycf54-like protein</fullName>
    </recommendedName>
</protein>